<proteinExistence type="predicted"/>
<evidence type="ECO:0000313" key="3">
    <source>
        <dbReference type="Proteomes" id="UP000826195"/>
    </source>
</evidence>
<evidence type="ECO:0000313" key="2">
    <source>
        <dbReference type="EMBL" id="KAH0568794.1"/>
    </source>
</evidence>
<accession>A0AAV7JAH5</accession>
<organism evidence="2 3">
    <name type="scientific">Cotesia glomerata</name>
    <name type="common">Lepidopteran parasitic wasp</name>
    <name type="synonym">Apanteles glomeratus</name>
    <dbReference type="NCBI Taxonomy" id="32391"/>
    <lineage>
        <taxon>Eukaryota</taxon>
        <taxon>Metazoa</taxon>
        <taxon>Ecdysozoa</taxon>
        <taxon>Arthropoda</taxon>
        <taxon>Hexapoda</taxon>
        <taxon>Insecta</taxon>
        <taxon>Pterygota</taxon>
        <taxon>Neoptera</taxon>
        <taxon>Endopterygota</taxon>
        <taxon>Hymenoptera</taxon>
        <taxon>Apocrita</taxon>
        <taxon>Ichneumonoidea</taxon>
        <taxon>Braconidae</taxon>
        <taxon>Microgastrinae</taxon>
        <taxon>Cotesia</taxon>
    </lineage>
</organism>
<evidence type="ECO:0000256" key="1">
    <source>
        <dbReference type="SAM" id="MobiDB-lite"/>
    </source>
</evidence>
<dbReference type="EMBL" id="JAHXZJ010000001">
    <property type="protein sequence ID" value="KAH0568794.1"/>
    <property type="molecule type" value="Genomic_DNA"/>
</dbReference>
<sequence>MDHLCETGHDCASTAGTLITITKGNLVLAVQTQPSDSTLLVEAGCTSPGMLVRCSKTRSDGEPSKDSDLRQRPRPRWRIKEITTLHQEFHIAHRHHDMFLAFILF</sequence>
<protein>
    <submittedName>
        <fullName evidence="2">Uncharacterized protein</fullName>
    </submittedName>
</protein>
<comment type="caution">
    <text evidence="2">The sequence shown here is derived from an EMBL/GenBank/DDBJ whole genome shotgun (WGS) entry which is preliminary data.</text>
</comment>
<feature type="region of interest" description="Disordered" evidence="1">
    <location>
        <begin position="52"/>
        <end position="73"/>
    </location>
</feature>
<gene>
    <name evidence="2" type="ORF">KQX54_021488</name>
</gene>
<reference evidence="2 3" key="1">
    <citation type="journal article" date="2021" name="J. Hered.">
        <title>A chromosome-level genome assembly of the parasitoid wasp, Cotesia glomerata (Hymenoptera: Braconidae).</title>
        <authorList>
            <person name="Pinto B.J."/>
            <person name="Weis J.J."/>
            <person name="Gamble T."/>
            <person name="Ode P.J."/>
            <person name="Paul R."/>
            <person name="Zaspel J.M."/>
        </authorList>
    </citation>
    <scope>NUCLEOTIDE SEQUENCE [LARGE SCALE GENOMIC DNA]</scope>
    <source>
        <strain evidence="2">CgM1</strain>
    </source>
</reference>
<keyword evidence="3" id="KW-1185">Reference proteome</keyword>
<feature type="compositionally biased region" description="Basic and acidic residues" evidence="1">
    <location>
        <begin position="57"/>
        <end position="71"/>
    </location>
</feature>
<dbReference type="Proteomes" id="UP000826195">
    <property type="component" value="Unassembled WGS sequence"/>
</dbReference>
<name>A0AAV7JAH5_COTGL</name>
<dbReference type="AlphaFoldDB" id="A0AAV7JAH5"/>